<protein>
    <submittedName>
        <fullName evidence="2">Uncharacterized protein</fullName>
    </submittedName>
</protein>
<sequence length="331" mass="37631">MAEISIEDVRKFLTDMQGQVITLKELRSELNILPGTNSFDSIRVMMLRLTEQKILRYLGRNGGYKVIQQVSPIKVFGSKRSEPIEIKFPVDRDTEMEMSFAGDIILREGDLILISGRSNFGKTTLCMNFAAENIASNPVLMGNEYTTLDSKPSSRFLHRLDAMNWVQWYDDDGDRFTLLPVRGDYAEHIIKDRMNIIDWVNIETGEHYMIGTIMEAIKREVGKGVSIIAIQKAENAESGRGGQFTKDFADVEILLDQFGDEGEILLTIGKVKEAKRRLMGRTYAYQILNGVGIHNFREVVKCTACYGKKWRKVGNTSIPCDVCFKTGFRDR</sequence>
<accession>A0A6M3K625</accession>
<dbReference type="AlphaFoldDB" id="A0A6M3K625"/>
<organism evidence="2">
    <name type="scientific">viral metagenome</name>
    <dbReference type="NCBI Taxonomy" id="1070528"/>
    <lineage>
        <taxon>unclassified sequences</taxon>
        <taxon>metagenomes</taxon>
        <taxon>organismal metagenomes</taxon>
    </lineage>
</organism>
<dbReference type="InterPro" id="IPR027417">
    <property type="entry name" value="P-loop_NTPase"/>
</dbReference>
<dbReference type="Gene3D" id="3.40.50.300">
    <property type="entry name" value="P-loop containing nucleotide triphosphate hydrolases"/>
    <property type="match status" value="1"/>
</dbReference>
<dbReference type="EMBL" id="MT141244">
    <property type="protein sequence ID" value="QJA56905.1"/>
    <property type="molecule type" value="Genomic_DNA"/>
</dbReference>
<reference evidence="2" key="1">
    <citation type="submission" date="2020-03" db="EMBL/GenBank/DDBJ databases">
        <title>The deep terrestrial virosphere.</title>
        <authorList>
            <person name="Holmfeldt K."/>
            <person name="Nilsson E."/>
            <person name="Simone D."/>
            <person name="Lopez-Fernandez M."/>
            <person name="Wu X."/>
            <person name="de Brujin I."/>
            <person name="Lundin D."/>
            <person name="Andersson A."/>
            <person name="Bertilsson S."/>
            <person name="Dopson M."/>
        </authorList>
    </citation>
    <scope>NUCLEOTIDE SEQUENCE</scope>
    <source>
        <strain evidence="2">MM415A01315</strain>
        <strain evidence="1">MM415B01776</strain>
    </source>
</reference>
<gene>
    <name evidence="2" type="ORF">MM415A01315_0002</name>
    <name evidence="1" type="ORF">MM415B01776_0023</name>
</gene>
<name>A0A6M3K625_9ZZZZ</name>
<dbReference type="EMBL" id="MT142280">
    <property type="protein sequence ID" value="QJA77371.1"/>
    <property type="molecule type" value="Genomic_DNA"/>
</dbReference>
<evidence type="ECO:0000313" key="2">
    <source>
        <dbReference type="EMBL" id="QJA77371.1"/>
    </source>
</evidence>
<dbReference type="SUPFAM" id="SSF52540">
    <property type="entry name" value="P-loop containing nucleoside triphosphate hydrolases"/>
    <property type="match status" value="1"/>
</dbReference>
<evidence type="ECO:0000313" key="1">
    <source>
        <dbReference type="EMBL" id="QJA56905.1"/>
    </source>
</evidence>
<proteinExistence type="predicted"/>